<reference evidence="2" key="2">
    <citation type="submission" date="2025-09" db="UniProtKB">
        <authorList>
            <consortium name="Ensembl"/>
        </authorList>
    </citation>
    <scope>IDENTIFICATION</scope>
</reference>
<dbReference type="Proteomes" id="UP000694569">
    <property type="component" value="Unplaced"/>
</dbReference>
<proteinExistence type="predicted"/>
<dbReference type="Gene3D" id="1.10.510.10">
    <property type="entry name" value="Transferase(Phosphotransferase) domain 1"/>
    <property type="match status" value="1"/>
</dbReference>
<keyword evidence="3" id="KW-1185">Reference proteome</keyword>
<protein>
    <submittedName>
        <fullName evidence="2">Uncharacterized protein</fullName>
    </submittedName>
</protein>
<sequence length="330" mass="35486">ANQEDILAIKSEFGASVIGRMSSRLIPPPPCELLVFNPDKRLTADEALQHPYVKRFTRRCGEPALDYDVILPLDDAFSCLWLKYRNKLYEMILERKVNTRKHKRQILKESVGSAAGNTTEANKSDGKAPTEADPTATKVSSDPAGRNPEPSSSTAPQDTSPPAIPKSHSSQHSPKPRAASYNPITHSMTNDLSGAAAAVLIVTLCFHQAGKAVDPHGKTAPVTRTRSFSLTQQARTAASNSQLLRKDSTPLGPVSVAAVSARLNLRTPLPQARDNRSAQKFSRKMFQGANNVGAAGDPKATLQSYTQAYGTISKSALQRLPVQGSVHGGT</sequence>
<organism evidence="2 3">
    <name type="scientific">Leptobrachium leishanense</name>
    <name type="common">Leishan spiny toad</name>
    <dbReference type="NCBI Taxonomy" id="445787"/>
    <lineage>
        <taxon>Eukaryota</taxon>
        <taxon>Metazoa</taxon>
        <taxon>Chordata</taxon>
        <taxon>Craniata</taxon>
        <taxon>Vertebrata</taxon>
        <taxon>Euteleostomi</taxon>
        <taxon>Amphibia</taxon>
        <taxon>Batrachia</taxon>
        <taxon>Anura</taxon>
        <taxon>Pelobatoidea</taxon>
        <taxon>Megophryidae</taxon>
        <taxon>Leptobrachium</taxon>
    </lineage>
</organism>
<feature type="region of interest" description="Disordered" evidence="1">
    <location>
        <begin position="100"/>
        <end position="185"/>
    </location>
</feature>
<feature type="compositionally biased region" description="Polar residues" evidence="1">
    <location>
        <begin position="149"/>
        <end position="160"/>
    </location>
</feature>
<evidence type="ECO:0000313" key="2">
    <source>
        <dbReference type="Ensembl" id="ENSLLEP00000015775.1"/>
    </source>
</evidence>
<evidence type="ECO:0000313" key="3">
    <source>
        <dbReference type="Proteomes" id="UP000694569"/>
    </source>
</evidence>
<evidence type="ECO:0000256" key="1">
    <source>
        <dbReference type="SAM" id="MobiDB-lite"/>
    </source>
</evidence>
<dbReference type="AlphaFoldDB" id="A0A8C5MNY0"/>
<accession>A0A8C5MNY0</accession>
<reference evidence="2" key="1">
    <citation type="submission" date="2025-08" db="UniProtKB">
        <authorList>
            <consortium name="Ensembl"/>
        </authorList>
    </citation>
    <scope>IDENTIFICATION</scope>
</reference>
<name>A0A8C5MNY0_9ANUR</name>
<dbReference type="Ensembl" id="ENSLLET00000016377.1">
    <property type="protein sequence ID" value="ENSLLEP00000015775.1"/>
    <property type="gene ID" value="ENSLLEG00000009891.1"/>
</dbReference>